<organism evidence="1 2">
    <name type="scientific">Nocardioides aquiterrae</name>
    <dbReference type="NCBI Taxonomy" id="203799"/>
    <lineage>
        <taxon>Bacteria</taxon>
        <taxon>Bacillati</taxon>
        <taxon>Actinomycetota</taxon>
        <taxon>Actinomycetes</taxon>
        <taxon>Propionibacteriales</taxon>
        <taxon>Nocardioidaceae</taxon>
        <taxon>Nocardioides</taxon>
    </lineage>
</organism>
<dbReference type="RefSeq" id="WP_343904605.1">
    <property type="nucleotide sequence ID" value="NZ_BAAAJE010000001.1"/>
</dbReference>
<name>A0ABP4EPX8_9ACTN</name>
<proteinExistence type="predicted"/>
<dbReference type="Proteomes" id="UP001499979">
    <property type="component" value="Unassembled WGS sequence"/>
</dbReference>
<evidence type="ECO:0008006" key="3">
    <source>
        <dbReference type="Google" id="ProtNLM"/>
    </source>
</evidence>
<accession>A0ABP4EPX8</accession>
<evidence type="ECO:0000313" key="1">
    <source>
        <dbReference type="EMBL" id="GAA1124800.1"/>
    </source>
</evidence>
<reference evidence="2" key="1">
    <citation type="journal article" date="2019" name="Int. J. Syst. Evol. Microbiol.">
        <title>The Global Catalogue of Microorganisms (GCM) 10K type strain sequencing project: providing services to taxonomists for standard genome sequencing and annotation.</title>
        <authorList>
            <consortium name="The Broad Institute Genomics Platform"/>
            <consortium name="The Broad Institute Genome Sequencing Center for Infectious Disease"/>
            <person name="Wu L."/>
            <person name="Ma J."/>
        </authorList>
    </citation>
    <scope>NUCLEOTIDE SEQUENCE [LARGE SCALE GENOMIC DNA]</scope>
    <source>
        <strain evidence="2">JCM 11813</strain>
    </source>
</reference>
<sequence>MLTDEQRARFASLADVLIPAAEGMPSASQADVPTKWLDDALGYRPDLVAGLQEALQAAGDLPADEAVELLNQHHIPAFEALGTLAAGAYFLNPAVKQLIGYPGQVPTVARDDTDTYLDLLENVAERGQVYRDAPAEGQPT</sequence>
<comment type="caution">
    <text evidence="1">The sequence shown here is derived from an EMBL/GenBank/DDBJ whole genome shotgun (WGS) entry which is preliminary data.</text>
</comment>
<keyword evidence="2" id="KW-1185">Reference proteome</keyword>
<protein>
    <recommendedName>
        <fullName evidence="3">Gluconate 2-dehydrogenase subunit 3 family protein</fullName>
    </recommendedName>
</protein>
<dbReference type="EMBL" id="BAAAJE010000001">
    <property type="protein sequence ID" value="GAA1124800.1"/>
    <property type="molecule type" value="Genomic_DNA"/>
</dbReference>
<evidence type="ECO:0000313" key="2">
    <source>
        <dbReference type="Proteomes" id="UP001499979"/>
    </source>
</evidence>
<gene>
    <name evidence="1" type="ORF">GCM10009606_00520</name>
</gene>